<evidence type="ECO:0000256" key="2">
    <source>
        <dbReference type="ARBA" id="ARBA00022737"/>
    </source>
</evidence>
<gene>
    <name evidence="4" type="ORF">WN51_02130</name>
</gene>
<evidence type="ECO:0000313" key="4">
    <source>
        <dbReference type="EMBL" id="KOX70706.1"/>
    </source>
</evidence>
<organism evidence="4 5">
    <name type="scientific">Melipona quadrifasciata</name>
    <dbReference type="NCBI Taxonomy" id="166423"/>
    <lineage>
        <taxon>Eukaryota</taxon>
        <taxon>Metazoa</taxon>
        <taxon>Ecdysozoa</taxon>
        <taxon>Arthropoda</taxon>
        <taxon>Hexapoda</taxon>
        <taxon>Insecta</taxon>
        <taxon>Pterygota</taxon>
        <taxon>Neoptera</taxon>
        <taxon>Endopterygota</taxon>
        <taxon>Hymenoptera</taxon>
        <taxon>Apocrita</taxon>
        <taxon>Aculeata</taxon>
        <taxon>Apoidea</taxon>
        <taxon>Anthophila</taxon>
        <taxon>Apidae</taxon>
        <taxon>Melipona</taxon>
    </lineage>
</organism>
<dbReference type="FunFam" id="2.60.120.740:FF:000003">
    <property type="entry name" value="Protein eva-1 homolog C"/>
    <property type="match status" value="1"/>
</dbReference>
<keyword evidence="1" id="KW-0430">Lectin</keyword>
<evidence type="ECO:0000313" key="5">
    <source>
        <dbReference type="Proteomes" id="UP000053105"/>
    </source>
</evidence>
<feature type="domain" description="SUEL-type lectin" evidence="3">
    <location>
        <begin position="22"/>
        <end position="113"/>
    </location>
</feature>
<proteinExistence type="predicted"/>
<dbReference type="PROSITE" id="PS50228">
    <property type="entry name" value="SUEL_LECTIN"/>
    <property type="match status" value="1"/>
</dbReference>
<keyword evidence="5" id="KW-1185">Reference proteome</keyword>
<name>A0A0M8ZV93_9HYME</name>
<sequence>MSCYFSKTECNEKCDEFRSKVACENDVINLVCHPGQRVAIFSASFGRTEYESLQCPQPHDVKEETCMASYATETVMNLCHGKRRCSVVANSSTFGEPCSPESRTYLKVVYTCDTVPKTRYSHVQTGKENCQRYNTANNSNEFGSLIVLIDACDFFLAIMDFDVDKQRVVIKFTFFIFTKSVHLTGHASIPDDTESAVIESIVGEFRTQIFERAPNLKTNYDNNRSVVNENIYNVKCLMKIERKKVKDRFPSKYLTESLNGMVSLRQFTASDQRFETNSLVTLKIDHPFCPNIVVNGTAHIFGSFDFQQFNSFAVSSERMQKLKSRFPSEKRISRIDIIFAIYLYIILNKRKEYAQYFRIVAILTNKLIKICKMFKPVLLYFKHLTFHKSRNVSFKDTKNVEDYFLRNLERNHSMSDQLCLVLFKRLVGTAVLFVHRFGNLVYYGGKKNVLNNNHQLQKFTECRENLGLIIYKQLIPGSTVISNVKEEYQDGLN</sequence>
<dbReference type="GO" id="GO:0030246">
    <property type="term" value="F:carbohydrate binding"/>
    <property type="evidence" value="ECO:0007669"/>
    <property type="project" value="UniProtKB-KW"/>
</dbReference>
<evidence type="ECO:0000256" key="1">
    <source>
        <dbReference type="ARBA" id="ARBA00022734"/>
    </source>
</evidence>
<protein>
    <recommendedName>
        <fullName evidence="3">SUEL-type lectin domain-containing protein</fullName>
    </recommendedName>
</protein>
<dbReference type="PANTHER" id="PTHR46780">
    <property type="entry name" value="PROTEIN EVA-1"/>
    <property type="match status" value="1"/>
</dbReference>
<dbReference type="CDD" id="cd22829">
    <property type="entry name" value="Gal_Rha_Lectin_EVA1_EVA1C_rpt2"/>
    <property type="match status" value="1"/>
</dbReference>
<dbReference type="EMBL" id="KQ435851">
    <property type="protein sequence ID" value="KOX70706.1"/>
    <property type="molecule type" value="Genomic_DNA"/>
</dbReference>
<keyword evidence="2" id="KW-0677">Repeat</keyword>
<accession>A0A0M8ZV93</accession>
<dbReference type="AlphaFoldDB" id="A0A0M8ZV93"/>
<dbReference type="Proteomes" id="UP000053105">
    <property type="component" value="Unassembled WGS sequence"/>
</dbReference>
<dbReference type="Gene3D" id="2.60.120.740">
    <property type="match status" value="1"/>
</dbReference>
<evidence type="ECO:0000259" key="3">
    <source>
        <dbReference type="PROSITE" id="PS50228"/>
    </source>
</evidence>
<dbReference type="InterPro" id="IPR000922">
    <property type="entry name" value="Lectin_gal-bd_dom"/>
</dbReference>
<dbReference type="Pfam" id="PF02140">
    <property type="entry name" value="SUEL_Lectin"/>
    <property type="match status" value="1"/>
</dbReference>
<dbReference type="InterPro" id="IPR043159">
    <property type="entry name" value="Lectin_gal-bd_sf"/>
</dbReference>
<reference evidence="4 5" key="1">
    <citation type="submission" date="2015-07" db="EMBL/GenBank/DDBJ databases">
        <title>The genome of Melipona quadrifasciata.</title>
        <authorList>
            <person name="Pan H."/>
            <person name="Kapheim K."/>
        </authorList>
    </citation>
    <scope>NUCLEOTIDE SEQUENCE [LARGE SCALE GENOMIC DNA]</scope>
    <source>
        <strain evidence="4">0111107301</strain>
        <tissue evidence="4">Whole body</tissue>
    </source>
</reference>
<dbReference type="OrthoDB" id="5970528at2759"/>
<dbReference type="STRING" id="166423.A0A0M8ZV93"/>